<dbReference type="Pfam" id="PF07819">
    <property type="entry name" value="PGAP1"/>
    <property type="match status" value="1"/>
</dbReference>
<reference evidence="2" key="1">
    <citation type="journal article" date="2021" name="Nat. Microbiol.">
        <title>Cocultivation of an ultrasmall environmental parasitic bacterium with lytic ability against bacteria associated with wastewater foams.</title>
        <authorList>
            <person name="Batinovic S."/>
            <person name="Rose J.J.A."/>
            <person name="Ratcliffe J."/>
            <person name="Seviour R.J."/>
            <person name="Petrovski S."/>
        </authorList>
    </citation>
    <scope>NUCLEOTIDE SEQUENCE</scope>
    <source>
        <strain evidence="2">CON9</strain>
    </source>
</reference>
<proteinExistence type="predicted"/>
<accession>A0ABX6IIW0</accession>
<evidence type="ECO:0000313" key="3">
    <source>
        <dbReference type="Proteomes" id="UP001059836"/>
    </source>
</evidence>
<dbReference type="InterPro" id="IPR012908">
    <property type="entry name" value="PGAP1-ab_dom-like"/>
</dbReference>
<evidence type="ECO:0000313" key="2">
    <source>
        <dbReference type="EMBL" id="QHN35294.1"/>
    </source>
</evidence>
<protein>
    <submittedName>
        <fullName evidence="2">Alpha/beta hydrolase</fullName>
    </submittedName>
</protein>
<dbReference type="InterPro" id="IPR029058">
    <property type="entry name" value="AB_hydrolase_fold"/>
</dbReference>
<keyword evidence="3" id="KW-1185">Reference proteome</keyword>
<dbReference type="Proteomes" id="UP001059836">
    <property type="component" value="Chromosome"/>
</dbReference>
<sequence>MIECSPDESQDIARRDESRALAHLGLIELGNAARGIAEMHRAIAAGVFGTLGRTPLRTWTDPTRAVHDALSEGIYAATAGSLEAAGGVAGSMVGGWGRPPSHTVPGAFALAVLNGLIGDELAATDSPLASLMRVWHAGRPVEPTAVGLRAAFGEPTGPRQASGHLVVFIHGLMETEMAWHTGEGPGYGPRLADDIGACPVYVRYNTGRHISDNGHDLDRLLTALVALWPAPVLTITLVGHSMGGLVLRSACRHASDGHSLWLRVLRHTVTLGTPHLGAPLARGVHAAAAALSAAPVTRPIANLLRRRSSGVRDLHHGTVLARDWERNSAPDRWFQPMATDVWLPPHVEHLYVVATVTRSDRHLVGMIIGDGLVLSGSGSGRNRRRNIGYVVDDGLHVGRAHHLTLLNDDTVYAWMVDRISPRRAITG</sequence>
<organism evidence="2 3">
    <name type="scientific">Gordonia pseudamarae</name>
    <dbReference type="NCBI Taxonomy" id="2831662"/>
    <lineage>
        <taxon>Bacteria</taxon>
        <taxon>Bacillati</taxon>
        <taxon>Actinomycetota</taxon>
        <taxon>Actinomycetes</taxon>
        <taxon>Mycobacteriales</taxon>
        <taxon>Gordoniaceae</taxon>
        <taxon>Gordonia</taxon>
    </lineage>
</organism>
<gene>
    <name evidence="2" type="ORF">GII31_10720</name>
</gene>
<dbReference type="SUPFAM" id="SSF53474">
    <property type="entry name" value="alpha/beta-Hydrolases"/>
    <property type="match status" value="1"/>
</dbReference>
<name>A0ABX6IIW0_9ACTN</name>
<feature type="domain" description="GPI inositol-deacylase PGAP1-like alpha/beta" evidence="1">
    <location>
        <begin position="233"/>
        <end position="281"/>
    </location>
</feature>
<evidence type="ECO:0000259" key="1">
    <source>
        <dbReference type="Pfam" id="PF07819"/>
    </source>
</evidence>
<dbReference type="EMBL" id="CP045809">
    <property type="protein sequence ID" value="QHN35294.1"/>
    <property type="molecule type" value="Genomic_DNA"/>
</dbReference>
<dbReference type="RefSeq" id="WP_213249383.1">
    <property type="nucleotide sequence ID" value="NZ_CP045806.1"/>
</dbReference>
<dbReference type="GO" id="GO:0016787">
    <property type="term" value="F:hydrolase activity"/>
    <property type="evidence" value="ECO:0007669"/>
    <property type="project" value="UniProtKB-KW"/>
</dbReference>
<keyword evidence="2" id="KW-0378">Hydrolase</keyword>
<dbReference type="Gene3D" id="3.40.50.1820">
    <property type="entry name" value="alpha/beta hydrolase"/>
    <property type="match status" value="1"/>
</dbReference>